<proteinExistence type="predicted"/>
<name>A0A7G9YIX8_9EURY</name>
<sequence>MFDSICKRISHQINAIRRCFGQTEGLSFNDVLSAETIRNIMDEEVGSYRDRIFSPIIVLSAFLSQALSLDHSCRNAKALVLAERVAQGEPPCSSNTKSYCKARLRLPEIRVRRLVRETGRLLHLKSEEDSEMERSL</sequence>
<gene>
    <name evidence="1" type="ORF">DBNCDMDK_00051</name>
</gene>
<dbReference type="AlphaFoldDB" id="A0A7G9YIX8"/>
<organism evidence="1">
    <name type="scientific">Candidatus Methanogaster sp. ANME-2c ERB4</name>
    <dbReference type="NCBI Taxonomy" id="2759911"/>
    <lineage>
        <taxon>Archaea</taxon>
        <taxon>Methanobacteriati</taxon>
        <taxon>Methanobacteriota</taxon>
        <taxon>Stenosarchaea group</taxon>
        <taxon>Methanomicrobia</taxon>
        <taxon>Methanosarcinales</taxon>
        <taxon>ANME-2 cluster</taxon>
        <taxon>Candidatus Methanogasteraceae</taxon>
        <taxon>Candidatus Methanogaster</taxon>
    </lineage>
</organism>
<accession>A0A7G9YIX8</accession>
<dbReference type="EMBL" id="MT631283">
    <property type="protein sequence ID" value="QNO47962.1"/>
    <property type="molecule type" value="Genomic_DNA"/>
</dbReference>
<evidence type="ECO:0000313" key="1">
    <source>
        <dbReference type="EMBL" id="QNO47962.1"/>
    </source>
</evidence>
<protein>
    <submittedName>
        <fullName evidence="1">Uncharacterized protein</fullName>
    </submittedName>
</protein>
<reference evidence="1" key="1">
    <citation type="submission" date="2020-06" db="EMBL/GenBank/DDBJ databases">
        <title>Unique genomic features of the anaerobic methanotrophic archaea.</title>
        <authorList>
            <person name="Chadwick G.L."/>
            <person name="Skennerton C.T."/>
            <person name="Laso-Perez R."/>
            <person name="Leu A.O."/>
            <person name="Speth D.R."/>
            <person name="Yu H."/>
            <person name="Morgan-Lang C."/>
            <person name="Hatzenpichler R."/>
            <person name="Goudeau D."/>
            <person name="Malmstrom R."/>
            <person name="Brazelton W.J."/>
            <person name="Woyke T."/>
            <person name="Hallam S.J."/>
            <person name="Tyson G.W."/>
            <person name="Wegener G."/>
            <person name="Boetius A."/>
            <person name="Orphan V."/>
        </authorList>
    </citation>
    <scope>NUCLEOTIDE SEQUENCE</scope>
</reference>